<gene>
    <name evidence="1" type="ORF">Y10_14890</name>
</gene>
<proteinExistence type="predicted"/>
<keyword evidence="2" id="KW-1185">Reference proteome</keyword>
<dbReference type="EMBL" id="BRVO01000001">
    <property type="protein sequence ID" value="GLB49121.1"/>
    <property type="molecule type" value="Genomic_DNA"/>
</dbReference>
<dbReference type="Pfam" id="PF15418">
    <property type="entry name" value="DUF4625"/>
    <property type="match status" value="1"/>
</dbReference>
<organism evidence="1 2">
    <name type="scientific">Neptunitalea lumnitzerae</name>
    <dbReference type="NCBI Taxonomy" id="2965509"/>
    <lineage>
        <taxon>Bacteria</taxon>
        <taxon>Pseudomonadati</taxon>
        <taxon>Bacteroidota</taxon>
        <taxon>Flavobacteriia</taxon>
        <taxon>Flavobacteriales</taxon>
        <taxon>Flavobacteriaceae</taxon>
        <taxon>Neptunitalea</taxon>
    </lineage>
</organism>
<evidence type="ECO:0000313" key="1">
    <source>
        <dbReference type="EMBL" id="GLB49121.1"/>
    </source>
</evidence>
<sequence length="167" mass="18523">MLLNKLFQKASLTVCCTAILVVGSISSCSNDSSEDNDLTRPTISLDYNNGFPQSCAQLQRGETYTFKAMVSDNDELASYSLDIHNNFDHHTHDDQGVQCDLDAVKSAVNPFIYMENFTIESGLSSYEIEITLTIPEAIDTGDYHCAYSVTDITGWQSRTSVDIKIIE</sequence>
<dbReference type="Proteomes" id="UP001143543">
    <property type="component" value="Unassembled WGS sequence"/>
</dbReference>
<dbReference type="RefSeq" id="WP_281764734.1">
    <property type="nucleotide sequence ID" value="NZ_BRVO01000001.1"/>
</dbReference>
<dbReference type="Gene3D" id="2.60.40.4140">
    <property type="match status" value="1"/>
</dbReference>
<dbReference type="PROSITE" id="PS51257">
    <property type="entry name" value="PROKAR_LIPOPROTEIN"/>
    <property type="match status" value="1"/>
</dbReference>
<accession>A0ABQ5MIJ0</accession>
<evidence type="ECO:0000313" key="2">
    <source>
        <dbReference type="Proteomes" id="UP001143543"/>
    </source>
</evidence>
<comment type="caution">
    <text evidence="1">The sequence shown here is derived from an EMBL/GenBank/DDBJ whole genome shotgun (WGS) entry which is preliminary data.</text>
</comment>
<reference evidence="1" key="1">
    <citation type="submission" date="2022-07" db="EMBL/GenBank/DDBJ databases">
        <title>Taxonomy of Novel Oxalotrophic and Methylotrophic Bacteria.</title>
        <authorList>
            <person name="Sahin N."/>
            <person name="Tani A."/>
        </authorList>
    </citation>
    <scope>NUCLEOTIDE SEQUENCE</scope>
    <source>
        <strain evidence="1">Y10</strain>
    </source>
</reference>
<protein>
    <recommendedName>
        <fullName evidence="3">DUF4625 domain-containing protein</fullName>
    </recommendedName>
</protein>
<evidence type="ECO:0008006" key="3">
    <source>
        <dbReference type="Google" id="ProtNLM"/>
    </source>
</evidence>
<name>A0ABQ5MIJ0_9FLAO</name>
<dbReference type="InterPro" id="IPR027829">
    <property type="entry name" value="DUF4625"/>
</dbReference>